<dbReference type="SUPFAM" id="SSF57716">
    <property type="entry name" value="Glucocorticoid receptor-like (DNA-binding domain)"/>
    <property type="match status" value="1"/>
</dbReference>
<evidence type="ECO:0000256" key="13">
    <source>
        <dbReference type="RuleBase" id="RU004165"/>
    </source>
</evidence>
<evidence type="ECO:0000256" key="5">
    <source>
        <dbReference type="ARBA" id="ARBA00022679"/>
    </source>
</evidence>
<keyword evidence="15" id="KW-1185">Reference proteome</keyword>
<dbReference type="GO" id="GO:0046104">
    <property type="term" value="P:thymidine metabolic process"/>
    <property type="evidence" value="ECO:0007669"/>
    <property type="project" value="TreeGrafter"/>
</dbReference>
<accession>A0A291LB21</accession>
<dbReference type="Pfam" id="PF00265">
    <property type="entry name" value="TK"/>
    <property type="match status" value="1"/>
</dbReference>
<evidence type="ECO:0000313" key="14">
    <source>
        <dbReference type="EMBL" id="ATI15816.1"/>
    </source>
</evidence>
<dbReference type="EMBL" id="MF805809">
    <property type="protein sequence ID" value="ATI15816.1"/>
    <property type="molecule type" value="Genomic_DNA"/>
</dbReference>
<keyword evidence="5 12" id="KW-0808">Transferase</keyword>
<name>A0A291LB21_9CAUD</name>
<evidence type="ECO:0000256" key="6">
    <source>
        <dbReference type="ARBA" id="ARBA00022741"/>
    </source>
</evidence>
<dbReference type="HAMAP" id="MF_00124">
    <property type="entry name" value="Thymidine_kinase"/>
    <property type="match status" value="1"/>
</dbReference>
<evidence type="ECO:0000256" key="8">
    <source>
        <dbReference type="ARBA" id="ARBA00022840"/>
    </source>
</evidence>
<evidence type="ECO:0000256" key="9">
    <source>
        <dbReference type="ARBA" id="ARBA00048254"/>
    </source>
</evidence>
<feature type="binding site" evidence="11">
    <location>
        <begin position="162"/>
        <end position="165"/>
    </location>
    <ligand>
        <name>substrate</name>
    </ligand>
</feature>
<evidence type="ECO:0000256" key="4">
    <source>
        <dbReference type="ARBA" id="ARBA00022634"/>
    </source>
</evidence>
<dbReference type="RefSeq" id="YP_009984442.1">
    <property type="nucleotide sequence ID" value="NC_052652.1"/>
</dbReference>
<dbReference type="PANTHER" id="PTHR11441:SF0">
    <property type="entry name" value="THYMIDINE KINASE, CYTOSOLIC"/>
    <property type="match status" value="1"/>
</dbReference>
<comment type="similarity">
    <text evidence="1 13">Belongs to the thymidine kinase family.</text>
</comment>
<dbReference type="PROSITE" id="PS00603">
    <property type="entry name" value="TK_CELLULAR_TYPE"/>
    <property type="match status" value="1"/>
</dbReference>
<dbReference type="InterPro" id="IPR020633">
    <property type="entry name" value="Thymidine_kinase_CS"/>
</dbReference>
<evidence type="ECO:0000313" key="15">
    <source>
        <dbReference type="Proteomes" id="UP000230824"/>
    </source>
</evidence>
<feature type="active site" description="Proton acceptor" evidence="10">
    <location>
        <position position="86"/>
    </location>
</feature>
<dbReference type="Proteomes" id="UP000230824">
    <property type="component" value="Segment"/>
</dbReference>
<evidence type="ECO:0000256" key="12">
    <source>
        <dbReference type="RuleBase" id="RU000544"/>
    </source>
</evidence>
<keyword evidence="8 12" id="KW-0067">ATP-binding</keyword>
<evidence type="ECO:0000256" key="7">
    <source>
        <dbReference type="ARBA" id="ARBA00022777"/>
    </source>
</evidence>
<keyword evidence="7 12" id="KW-0418">Kinase</keyword>
<organism evidence="14 15">
    <name type="scientific">Escherichia phage vB_EcoM_PHB05</name>
    <dbReference type="NCBI Taxonomy" id="2041347"/>
    <lineage>
        <taxon>Viruses</taxon>
        <taxon>Duplodnaviria</taxon>
        <taxon>Heunggongvirae</taxon>
        <taxon>Uroviricota</taxon>
        <taxon>Caudoviricetes</taxon>
        <taxon>Stephanstirmvirinae</taxon>
        <taxon>Justusliebigvirus</taxon>
        <taxon>Justusliebigvirus PHB05</taxon>
    </lineage>
</organism>
<dbReference type="NCBIfam" id="NF003300">
    <property type="entry name" value="PRK04296.1-5"/>
    <property type="match status" value="1"/>
</dbReference>
<keyword evidence="4 12" id="KW-0237">DNA synthesis</keyword>
<protein>
    <recommendedName>
        <fullName evidence="3 12">Thymidine kinase</fullName>
        <ecNumber evidence="2 12">2.7.1.21</ecNumber>
    </recommendedName>
</protein>
<evidence type="ECO:0000256" key="11">
    <source>
        <dbReference type="PIRSR" id="PIRSR035805-2"/>
    </source>
</evidence>
<keyword evidence="6 12" id="KW-0547">Nucleotide-binding</keyword>
<dbReference type="EC" id="2.7.1.21" evidence="2 12"/>
<dbReference type="Gene3D" id="3.30.60.20">
    <property type="match status" value="1"/>
</dbReference>
<dbReference type="SUPFAM" id="SSF52540">
    <property type="entry name" value="P-loop containing nucleoside triphosphate hydrolases"/>
    <property type="match status" value="1"/>
</dbReference>
<dbReference type="GO" id="GO:0005524">
    <property type="term" value="F:ATP binding"/>
    <property type="evidence" value="ECO:0007669"/>
    <property type="project" value="UniProtKB-KW"/>
</dbReference>
<evidence type="ECO:0000256" key="3">
    <source>
        <dbReference type="ARBA" id="ARBA00020079"/>
    </source>
</evidence>
<dbReference type="GO" id="GO:0004797">
    <property type="term" value="F:thymidine kinase activity"/>
    <property type="evidence" value="ECO:0007669"/>
    <property type="project" value="UniProtKB-EC"/>
</dbReference>
<dbReference type="Gene3D" id="3.40.50.300">
    <property type="entry name" value="P-loop containing nucleotide triphosphate hydrolases"/>
    <property type="match status" value="1"/>
</dbReference>
<dbReference type="GO" id="GO:0071897">
    <property type="term" value="P:DNA biosynthetic process"/>
    <property type="evidence" value="ECO:0007669"/>
    <property type="project" value="UniProtKB-KW"/>
</dbReference>
<dbReference type="PIRSF" id="PIRSF035805">
    <property type="entry name" value="TK_cell"/>
    <property type="match status" value="1"/>
</dbReference>
<sequence>MAKLYFRYSPMNSGKSTHLLQTAWNYKERNMKVLLLTSALDTRSGGAIASRIGIKEEAKPVKTKEDMLEIYTQLKENPVDAVFVDESQFLTKDMVDILGDVVDNYDIPVFCYGLKTDFATELFEGSERLLAIADSITELKSICKCGRKAIFNARLIDSKEQIVIGGEDIYETMCRKCYNRRNNASSM</sequence>
<dbReference type="KEGG" id="vg:62611786"/>
<dbReference type="InterPro" id="IPR001267">
    <property type="entry name" value="Thymidine_kinase"/>
</dbReference>
<dbReference type="InterPro" id="IPR027417">
    <property type="entry name" value="P-loop_NTPase"/>
</dbReference>
<evidence type="ECO:0000256" key="1">
    <source>
        <dbReference type="ARBA" id="ARBA00007587"/>
    </source>
</evidence>
<comment type="catalytic activity">
    <reaction evidence="9 12">
        <text>thymidine + ATP = dTMP + ADP + H(+)</text>
        <dbReference type="Rhea" id="RHEA:19129"/>
        <dbReference type="ChEBI" id="CHEBI:15378"/>
        <dbReference type="ChEBI" id="CHEBI:17748"/>
        <dbReference type="ChEBI" id="CHEBI:30616"/>
        <dbReference type="ChEBI" id="CHEBI:63528"/>
        <dbReference type="ChEBI" id="CHEBI:456216"/>
        <dbReference type="EC" id="2.7.1.21"/>
    </reaction>
</comment>
<dbReference type="PANTHER" id="PTHR11441">
    <property type="entry name" value="THYMIDINE KINASE"/>
    <property type="match status" value="1"/>
</dbReference>
<reference evidence="14 15" key="1">
    <citation type="submission" date="2017-09" db="EMBL/GenBank/DDBJ databases">
        <title>Phage vB_EcoM_PHB05 against multidrug-resistant shiga toxin-producing Escherichia.</title>
        <authorList>
            <person name="Chen Y."/>
            <person name="Song J."/>
            <person name="Wu B."/>
        </authorList>
    </citation>
    <scope>NUCLEOTIDE SEQUENCE [LARGE SCALE GENOMIC DNA]</scope>
    <source>
        <strain evidence="14">Wastewater</strain>
    </source>
</reference>
<proteinExistence type="inferred from homology"/>
<feature type="binding site" evidence="11">
    <location>
        <position position="170"/>
    </location>
    <ligand>
        <name>substrate</name>
    </ligand>
</feature>
<evidence type="ECO:0000256" key="10">
    <source>
        <dbReference type="PIRSR" id="PIRSR035805-1"/>
    </source>
</evidence>
<dbReference type="GeneID" id="62611786"/>
<evidence type="ECO:0000256" key="2">
    <source>
        <dbReference type="ARBA" id="ARBA00012118"/>
    </source>
</evidence>